<protein>
    <submittedName>
        <fullName evidence="1">Uncharacterized protein</fullName>
    </submittedName>
</protein>
<dbReference type="Proteomes" id="UP000037696">
    <property type="component" value="Unassembled WGS sequence"/>
</dbReference>
<reference evidence="1 2" key="1">
    <citation type="submission" date="2015-08" db="EMBL/GenBank/DDBJ databases">
        <title>Genome sequencing of Penicillium nordicum.</title>
        <authorList>
            <person name="Nguyen H.D."/>
            <person name="Seifert K.A."/>
        </authorList>
    </citation>
    <scope>NUCLEOTIDE SEQUENCE [LARGE SCALE GENOMIC DNA]</scope>
    <source>
        <strain evidence="1 2">DAOMC 185683</strain>
    </source>
</reference>
<dbReference type="EMBL" id="LHQQ01000146">
    <property type="protein sequence ID" value="KOS40974.1"/>
    <property type="molecule type" value="Genomic_DNA"/>
</dbReference>
<evidence type="ECO:0000313" key="1">
    <source>
        <dbReference type="EMBL" id="KOS40974.1"/>
    </source>
</evidence>
<keyword evidence="2" id="KW-1185">Reference proteome</keyword>
<name>A0A0M8P473_9EURO</name>
<evidence type="ECO:0000313" key="2">
    <source>
        <dbReference type="Proteomes" id="UP000037696"/>
    </source>
</evidence>
<accession>A0A0M8P473</accession>
<proteinExistence type="predicted"/>
<dbReference type="AlphaFoldDB" id="A0A0M8P473"/>
<sequence length="132" mass="15086">MPATIFSSTMNFHKTLLHYRIPHRALTTFYQTRILTPTMPTAKFINDNIIVSNETDVKLTLHDENNTDESLTLLCPGETRKNFTGKIVSIEPYTTYATRSWQLSEDVVFAANRDVTVTDQTLEQGNKVVWFG</sequence>
<comment type="caution">
    <text evidence="1">The sequence shown here is derived from an EMBL/GenBank/DDBJ whole genome shotgun (WGS) entry which is preliminary data.</text>
</comment>
<organism evidence="1 2">
    <name type="scientific">Penicillium nordicum</name>
    <dbReference type="NCBI Taxonomy" id="229535"/>
    <lineage>
        <taxon>Eukaryota</taxon>
        <taxon>Fungi</taxon>
        <taxon>Dikarya</taxon>
        <taxon>Ascomycota</taxon>
        <taxon>Pezizomycotina</taxon>
        <taxon>Eurotiomycetes</taxon>
        <taxon>Eurotiomycetidae</taxon>
        <taxon>Eurotiales</taxon>
        <taxon>Aspergillaceae</taxon>
        <taxon>Penicillium</taxon>
    </lineage>
</organism>
<dbReference type="OrthoDB" id="4308660at2759"/>
<gene>
    <name evidence="1" type="ORF">ACN38_g8184</name>
</gene>